<keyword evidence="7" id="KW-1185">Reference proteome</keyword>
<name>A0A2W2D350_9ACTN</name>
<dbReference type="Proteomes" id="UP000248627">
    <property type="component" value="Unassembled WGS sequence"/>
</dbReference>
<sequence length="200" mass="22370">MNPAELIAGVAATKRRGLPAQESMVALSSVLTEFVTDPANRQVVLPRSTRGLYTRMLLNAPDDDFQIVVVSWSPHSASPIHDHSGTIGAVAALTGTTIERKHRIVQSGGGVVRLQQRDVLRLSGRTVTPILPEEDFQLHDMANTTDEWAATVHVYLTPVNDFFIYEPRPDGTYRMQPRRLWFDLQDARHLWDKGPTRHVA</sequence>
<dbReference type="SUPFAM" id="SSF51182">
    <property type="entry name" value="RmlC-like cupins"/>
    <property type="match status" value="1"/>
</dbReference>
<evidence type="ECO:0000313" key="6">
    <source>
        <dbReference type="EMBL" id="PZF98078.1"/>
    </source>
</evidence>
<evidence type="ECO:0000256" key="2">
    <source>
        <dbReference type="ARBA" id="ARBA00022723"/>
    </source>
</evidence>
<keyword evidence="2" id="KW-0479">Metal-binding</keyword>
<dbReference type="EMBL" id="POTX01000047">
    <property type="protein sequence ID" value="PZF98078.1"/>
    <property type="molecule type" value="Genomic_DNA"/>
</dbReference>
<comment type="caution">
    <text evidence="6">The sequence shown here is derived from an EMBL/GenBank/DDBJ whole genome shotgun (WGS) entry which is preliminary data.</text>
</comment>
<evidence type="ECO:0000256" key="5">
    <source>
        <dbReference type="ARBA" id="ARBA00023004"/>
    </source>
</evidence>
<dbReference type="GO" id="GO:0008198">
    <property type="term" value="F:ferrous iron binding"/>
    <property type="evidence" value="ECO:0007669"/>
    <property type="project" value="TreeGrafter"/>
</dbReference>
<keyword evidence="4" id="KW-0560">Oxidoreductase</keyword>
<dbReference type="CDD" id="cd10548">
    <property type="entry name" value="cupin_CDO"/>
    <property type="match status" value="1"/>
</dbReference>
<evidence type="ECO:0000313" key="7">
    <source>
        <dbReference type="Proteomes" id="UP000248627"/>
    </source>
</evidence>
<evidence type="ECO:0000256" key="3">
    <source>
        <dbReference type="ARBA" id="ARBA00022964"/>
    </source>
</evidence>
<keyword evidence="5" id="KW-0408">Iron</keyword>
<protein>
    <submittedName>
        <fullName evidence="6">Uncharacterized protein</fullName>
    </submittedName>
</protein>
<gene>
    <name evidence="6" type="ORF">C1I93_09915</name>
</gene>
<comment type="similarity">
    <text evidence="1">Belongs to the cysteine dioxygenase family.</text>
</comment>
<reference evidence="6 7" key="1">
    <citation type="submission" date="2018-01" db="EMBL/GenBank/DDBJ databases">
        <title>Draft genome sequence of Jishengella endophytica.</title>
        <authorList>
            <person name="Sahin N."/>
            <person name="Ay H."/>
            <person name="Saygin H."/>
        </authorList>
    </citation>
    <scope>NUCLEOTIDE SEQUENCE [LARGE SCALE GENOMIC DNA]</scope>
    <source>
        <strain evidence="6 7">DSM 45430</strain>
    </source>
</reference>
<organism evidence="6 7">
    <name type="scientific">Micromonospora endophytica</name>
    <dbReference type="NCBI Taxonomy" id="515350"/>
    <lineage>
        <taxon>Bacteria</taxon>
        <taxon>Bacillati</taxon>
        <taxon>Actinomycetota</taxon>
        <taxon>Actinomycetes</taxon>
        <taxon>Micromonosporales</taxon>
        <taxon>Micromonosporaceae</taxon>
        <taxon>Micromonospora</taxon>
    </lineage>
</organism>
<dbReference type="InterPro" id="IPR011051">
    <property type="entry name" value="RmlC_Cupin_sf"/>
</dbReference>
<dbReference type="PANTHER" id="PTHR12918:SF1">
    <property type="entry name" value="CYSTEINE DIOXYGENASE TYPE 1"/>
    <property type="match status" value="1"/>
</dbReference>
<dbReference type="Gene3D" id="2.60.120.10">
    <property type="entry name" value="Jelly Rolls"/>
    <property type="match status" value="1"/>
</dbReference>
<dbReference type="InterPro" id="IPR010300">
    <property type="entry name" value="CDO_1"/>
</dbReference>
<keyword evidence="3" id="KW-0223">Dioxygenase</keyword>
<evidence type="ECO:0000256" key="1">
    <source>
        <dbReference type="ARBA" id="ARBA00006622"/>
    </source>
</evidence>
<dbReference type="PANTHER" id="PTHR12918">
    <property type="entry name" value="CYSTEINE DIOXYGENASE"/>
    <property type="match status" value="1"/>
</dbReference>
<evidence type="ECO:0000256" key="4">
    <source>
        <dbReference type="ARBA" id="ARBA00023002"/>
    </source>
</evidence>
<dbReference type="RefSeq" id="WP_111242950.1">
    <property type="nucleotide sequence ID" value="NZ_AP023358.1"/>
</dbReference>
<accession>A0A2W2D350</accession>
<proteinExistence type="inferred from homology"/>
<dbReference type="InterPro" id="IPR014710">
    <property type="entry name" value="RmlC-like_jellyroll"/>
</dbReference>
<dbReference type="GO" id="GO:0016702">
    <property type="term" value="F:oxidoreductase activity, acting on single donors with incorporation of molecular oxygen, incorporation of two atoms of oxygen"/>
    <property type="evidence" value="ECO:0007669"/>
    <property type="project" value="InterPro"/>
</dbReference>
<dbReference type="AlphaFoldDB" id="A0A2W2D350"/>
<dbReference type="Pfam" id="PF05995">
    <property type="entry name" value="CDO_I"/>
    <property type="match status" value="1"/>
</dbReference>
<dbReference type="OrthoDB" id="7059163at2"/>